<name>A0A1H5G1W3_9ACTN</name>
<dbReference type="InterPro" id="IPR000092">
    <property type="entry name" value="Polyprenyl_synt"/>
</dbReference>
<dbReference type="Gene3D" id="1.10.600.10">
    <property type="entry name" value="Farnesyl Diphosphate Synthase"/>
    <property type="match status" value="1"/>
</dbReference>
<dbReference type="PANTHER" id="PTHR12001:SF85">
    <property type="entry name" value="SHORT CHAIN ISOPRENYL DIPHOSPHATE SYNTHASE"/>
    <property type="match status" value="1"/>
</dbReference>
<comment type="similarity">
    <text evidence="2 6">Belongs to the FPP/GGPP synthase family.</text>
</comment>
<proteinExistence type="inferred from homology"/>
<protein>
    <submittedName>
        <fullName evidence="7">Geranylgeranyl diphosphate synthase, type I</fullName>
    </submittedName>
</protein>
<gene>
    <name evidence="7" type="ORF">SAMN04490357_6898</name>
</gene>
<dbReference type="CDD" id="cd00685">
    <property type="entry name" value="Trans_IPPS_HT"/>
    <property type="match status" value="1"/>
</dbReference>
<dbReference type="STRING" id="67331.SAMN04490357_6898"/>
<evidence type="ECO:0000256" key="2">
    <source>
        <dbReference type="ARBA" id="ARBA00006706"/>
    </source>
</evidence>
<dbReference type="GO" id="GO:0046872">
    <property type="term" value="F:metal ion binding"/>
    <property type="evidence" value="ECO:0007669"/>
    <property type="project" value="UniProtKB-KW"/>
</dbReference>
<dbReference type="InterPro" id="IPR008949">
    <property type="entry name" value="Isoprenoid_synthase_dom_sf"/>
</dbReference>
<evidence type="ECO:0000256" key="4">
    <source>
        <dbReference type="ARBA" id="ARBA00022723"/>
    </source>
</evidence>
<evidence type="ECO:0000256" key="1">
    <source>
        <dbReference type="ARBA" id="ARBA00001946"/>
    </source>
</evidence>
<dbReference type="AlphaFoldDB" id="A0A1H5G1W3"/>
<organism evidence="7 8">
    <name type="scientific">Streptomyces misionensis</name>
    <dbReference type="NCBI Taxonomy" id="67331"/>
    <lineage>
        <taxon>Bacteria</taxon>
        <taxon>Bacillati</taxon>
        <taxon>Actinomycetota</taxon>
        <taxon>Actinomycetes</taxon>
        <taxon>Kitasatosporales</taxon>
        <taxon>Streptomycetaceae</taxon>
        <taxon>Streptomyces</taxon>
    </lineage>
</organism>
<evidence type="ECO:0000313" key="8">
    <source>
        <dbReference type="Proteomes" id="UP000182375"/>
    </source>
</evidence>
<dbReference type="SUPFAM" id="SSF48576">
    <property type="entry name" value="Terpenoid synthases"/>
    <property type="match status" value="1"/>
</dbReference>
<dbReference type="GO" id="GO:0008299">
    <property type="term" value="P:isoprenoid biosynthetic process"/>
    <property type="evidence" value="ECO:0007669"/>
    <property type="project" value="InterPro"/>
</dbReference>
<dbReference type="EMBL" id="FNTD01000004">
    <property type="protein sequence ID" value="SEE09685.1"/>
    <property type="molecule type" value="Genomic_DNA"/>
</dbReference>
<dbReference type="PANTHER" id="PTHR12001">
    <property type="entry name" value="GERANYLGERANYL PYROPHOSPHATE SYNTHASE"/>
    <property type="match status" value="1"/>
</dbReference>
<keyword evidence="3 6" id="KW-0808">Transferase</keyword>
<reference evidence="7 8" key="1">
    <citation type="submission" date="2016-10" db="EMBL/GenBank/DDBJ databases">
        <authorList>
            <person name="de Groot N.N."/>
        </authorList>
    </citation>
    <scope>NUCLEOTIDE SEQUENCE [LARGE SCALE GENOMIC DNA]</scope>
    <source>
        <strain evidence="7 8">DSM 40306</strain>
    </source>
</reference>
<evidence type="ECO:0000256" key="3">
    <source>
        <dbReference type="ARBA" id="ARBA00022679"/>
    </source>
</evidence>
<comment type="cofactor">
    <cofactor evidence="1">
        <name>Mg(2+)</name>
        <dbReference type="ChEBI" id="CHEBI:18420"/>
    </cofactor>
</comment>
<evidence type="ECO:0000313" key="7">
    <source>
        <dbReference type="EMBL" id="SEE09685.1"/>
    </source>
</evidence>
<dbReference type="RefSeq" id="WP_079172511.1">
    <property type="nucleotide sequence ID" value="NZ_FNTD01000004.1"/>
</dbReference>
<keyword evidence="4" id="KW-0479">Metal-binding</keyword>
<accession>A0A1H5G1W3</accession>
<keyword evidence="5" id="KW-0460">Magnesium</keyword>
<evidence type="ECO:0000256" key="6">
    <source>
        <dbReference type="RuleBase" id="RU004466"/>
    </source>
</evidence>
<dbReference type="GO" id="GO:0004659">
    <property type="term" value="F:prenyltransferase activity"/>
    <property type="evidence" value="ECO:0007669"/>
    <property type="project" value="InterPro"/>
</dbReference>
<dbReference type="Proteomes" id="UP000182375">
    <property type="component" value="Unassembled WGS sequence"/>
</dbReference>
<evidence type="ECO:0000256" key="5">
    <source>
        <dbReference type="ARBA" id="ARBA00022842"/>
    </source>
</evidence>
<dbReference type="GeneID" id="95515916"/>
<dbReference type="SFLD" id="SFLDS00005">
    <property type="entry name" value="Isoprenoid_Synthase_Type_I"/>
    <property type="match status" value="1"/>
</dbReference>
<dbReference type="InterPro" id="IPR033749">
    <property type="entry name" value="Polyprenyl_synt_CS"/>
</dbReference>
<dbReference type="Pfam" id="PF00348">
    <property type="entry name" value="polyprenyl_synt"/>
    <property type="match status" value="1"/>
</dbReference>
<sequence>MSTALPTSRRITGDTARDTLDFLLARVERRIQEFLAEERRVWAERNPDSTELIDCVARMVGSGGKRLRPAFCVAGYLAGGGDPGDDAVVDVAAALELLHTFALLHDDVMDDSGLRRGEPTAHRAHSALHRERGWRGEARRYGEGVAVLAGDLALVYAERLLADCPPRARRVWGELCTELMVGQFLDVRAAARFVPDPELARWIALFKSGRYTVYRPLAMGAELAGAGELLGPFEEYGLAVGEAFQLRDDLLDAFGSPELTGKPAQLDFRQHKMTLLMSYALRDDAEIAALVGDDPAGADPDRLHDLLLANGFRDTVESAIAERLRSAEEVARRALAPDWSAQLCAMARQAVHRTG</sequence>
<dbReference type="PROSITE" id="PS00444">
    <property type="entry name" value="POLYPRENYL_SYNTHASE_2"/>
    <property type="match status" value="1"/>
</dbReference>
<dbReference type="PROSITE" id="PS00723">
    <property type="entry name" value="POLYPRENYL_SYNTHASE_1"/>
    <property type="match status" value="1"/>
</dbReference>